<dbReference type="InterPro" id="IPR046373">
    <property type="entry name" value="Acyl-CoA_Oxase/DH_mid-dom_sf"/>
</dbReference>
<comment type="caution">
    <text evidence="2">The sequence shown here is derived from an EMBL/GenBank/DDBJ whole genome shotgun (WGS) entry which is preliminary data.</text>
</comment>
<keyword evidence="1" id="KW-0560">Oxidoreductase</keyword>
<dbReference type="PANTHER" id="PTHR43292:SF4">
    <property type="entry name" value="ACYL-COA DEHYDROGENASE FADE34"/>
    <property type="match status" value="1"/>
</dbReference>
<accession>A0ABT0K292</accession>
<dbReference type="Proteomes" id="UP001201873">
    <property type="component" value="Unassembled WGS sequence"/>
</dbReference>
<evidence type="ECO:0000256" key="1">
    <source>
        <dbReference type="ARBA" id="ARBA00023002"/>
    </source>
</evidence>
<proteinExistence type="predicted"/>
<dbReference type="EMBL" id="JALKFT010000023">
    <property type="protein sequence ID" value="MCK9877910.1"/>
    <property type="molecule type" value="Genomic_DNA"/>
</dbReference>
<evidence type="ECO:0000313" key="3">
    <source>
        <dbReference type="Proteomes" id="UP001201873"/>
    </source>
</evidence>
<keyword evidence="3" id="KW-1185">Reference proteome</keyword>
<dbReference type="PANTHER" id="PTHR43292">
    <property type="entry name" value="ACYL-COA DEHYDROGENASE"/>
    <property type="match status" value="1"/>
</dbReference>
<dbReference type="Gene3D" id="1.20.140.10">
    <property type="entry name" value="Butyryl-CoA Dehydrogenase, subunit A, domain 3"/>
    <property type="match status" value="1"/>
</dbReference>
<dbReference type="Gene3D" id="2.40.110.10">
    <property type="entry name" value="Butyryl-CoA Dehydrogenase, subunit A, domain 2"/>
    <property type="match status" value="1"/>
</dbReference>
<dbReference type="SUPFAM" id="SSF56645">
    <property type="entry name" value="Acyl-CoA dehydrogenase NM domain-like"/>
    <property type="match status" value="1"/>
</dbReference>
<organism evidence="2 3">
    <name type="scientific">Frankia umida</name>
    <dbReference type="NCBI Taxonomy" id="573489"/>
    <lineage>
        <taxon>Bacteria</taxon>
        <taxon>Bacillati</taxon>
        <taxon>Actinomycetota</taxon>
        <taxon>Actinomycetes</taxon>
        <taxon>Frankiales</taxon>
        <taxon>Frankiaceae</taxon>
        <taxon>Frankia</taxon>
    </lineage>
</organism>
<sequence>MPEPAASSGRAPLHGDLRAYSEVRPIQQANDTDELAEVTFDQVSVPREQIVGRLDGGWKVAMHILAHERDTNGWFRHSLLNRQLADRARFGTPATDALLGDALLDLAAVADRTCTTSTIRS</sequence>
<protein>
    <submittedName>
        <fullName evidence="2">Uncharacterized protein</fullName>
    </submittedName>
</protein>
<dbReference type="RefSeq" id="WP_248826078.1">
    <property type="nucleotide sequence ID" value="NZ_JALKFT010000023.1"/>
</dbReference>
<reference evidence="2 3" key="1">
    <citation type="submission" date="2022-04" db="EMBL/GenBank/DDBJ databases">
        <title>Genome diversity in the genus Frankia.</title>
        <authorList>
            <person name="Carlos-Shanley C."/>
            <person name="Hahn D."/>
        </authorList>
    </citation>
    <scope>NUCLEOTIDE SEQUENCE [LARGE SCALE GENOMIC DNA]</scope>
    <source>
        <strain evidence="2 3">Ag45/Mut15</strain>
    </source>
</reference>
<gene>
    <name evidence="2" type="ORF">MXD59_19375</name>
</gene>
<dbReference type="InterPro" id="IPR009100">
    <property type="entry name" value="AcylCoA_DH/oxidase_NM_dom_sf"/>
</dbReference>
<name>A0ABT0K292_9ACTN</name>
<dbReference type="InterPro" id="IPR052161">
    <property type="entry name" value="Mycobact_Acyl-CoA_DH"/>
</dbReference>
<evidence type="ECO:0000313" key="2">
    <source>
        <dbReference type="EMBL" id="MCK9877910.1"/>
    </source>
</evidence>